<dbReference type="GO" id="GO:0004553">
    <property type="term" value="F:hydrolase activity, hydrolyzing O-glycosyl compounds"/>
    <property type="evidence" value="ECO:0007669"/>
    <property type="project" value="InterPro"/>
</dbReference>
<accession>A0A7G9R008</accession>
<dbReference type="RefSeq" id="WP_166104832.1">
    <property type="nucleotide sequence ID" value="NZ_BMMY01000010.1"/>
</dbReference>
<dbReference type="GO" id="GO:0005576">
    <property type="term" value="C:extracellular region"/>
    <property type="evidence" value="ECO:0007669"/>
    <property type="project" value="InterPro"/>
</dbReference>
<dbReference type="CDD" id="cd06543">
    <property type="entry name" value="GH18_PF-ChiA-like"/>
    <property type="match status" value="1"/>
</dbReference>
<evidence type="ECO:0000313" key="4">
    <source>
        <dbReference type="EMBL" id="QNN48933.1"/>
    </source>
</evidence>
<dbReference type="PANTHER" id="PTHR42976">
    <property type="entry name" value="BIFUNCTIONAL CHITINASE/LYSOZYME-RELATED"/>
    <property type="match status" value="1"/>
</dbReference>
<reference evidence="4 5" key="1">
    <citation type="submission" date="2020-08" db="EMBL/GenBank/DDBJ databases">
        <title>Genome sequence of Phycicoccus endophyticus JCM 31784T.</title>
        <authorList>
            <person name="Hyun D.-W."/>
            <person name="Bae J.-W."/>
        </authorList>
    </citation>
    <scope>NUCLEOTIDE SEQUENCE [LARGE SCALE GENOMIC DNA]</scope>
    <source>
        <strain evidence="4 5">JCM 31784</strain>
    </source>
</reference>
<feature type="domain" description="Chitin-binding type-3" evidence="3">
    <location>
        <begin position="451"/>
        <end position="499"/>
    </location>
</feature>
<keyword evidence="1 4" id="KW-0378">Hydrolase</keyword>
<dbReference type="GO" id="GO:0005975">
    <property type="term" value="P:carbohydrate metabolic process"/>
    <property type="evidence" value="ECO:0007669"/>
    <property type="project" value="InterPro"/>
</dbReference>
<evidence type="ECO:0000259" key="3">
    <source>
        <dbReference type="SMART" id="SM00495"/>
    </source>
</evidence>
<feature type="compositionally biased region" description="Low complexity" evidence="2">
    <location>
        <begin position="357"/>
        <end position="373"/>
    </location>
</feature>
<feature type="domain" description="Chitin-binding type-3" evidence="3">
    <location>
        <begin position="383"/>
        <end position="431"/>
    </location>
</feature>
<dbReference type="EMBL" id="CP060712">
    <property type="protein sequence ID" value="QNN48933.1"/>
    <property type="molecule type" value="Genomic_DNA"/>
</dbReference>
<dbReference type="GO" id="GO:0030246">
    <property type="term" value="F:carbohydrate binding"/>
    <property type="evidence" value="ECO:0007669"/>
    <property type="project" value="InterPro"/>
</dbReference>
<feature type="region of interest" description="Disordered" evidence="2">
    <location>
        <begin position="482"/>
        <end position="516"/>
    </location>
</feature>
<feature type="compositionally biased region" description="Basic and acidic residues" evidence="2">
    <location>
        <begin position="503"/>
        <end position="516"/>
    </location>
</feature>
<dbReference type="InterPro" id="IPR003610">
    <property type="entry name" value="CBM5/12"/>
</dbReference>
<dbReference type="KEGG" id="pei:H9L10_11730"/>
<name>A0A7G9R008_9MICO</name>
<feature type="region of interest" description="Disordered" evidence="2">
    <location>
        <begin position="357"/>
        <end position="380"/>
    </location>
</feature>
<dbReference type="SUPFAM" id="SSF51445">
    <property type="entry name" value="(Trans)glycosidases"/>
    <property type="match status" value="1"/>
</dbReference>
<evidence type="ECO:0000256" key="1">
    <source>
        <dbReference type="ARBA" id="ARBA00022801"/>
    </source>
</evidence>
<gene>
    <name evidence="4" type="ORF">H9L10_11730</name>
</gene>
<dbReference type="SUPFAM" id="SSF51055">
    <property type="entry name" value="Carbohydrate binding domain"/>
    <property type="match status" value="2"/>
</dbReference>
<feature type="compositionally biased region" description="Polar residues" evidence="2">
    <location>
        <begin position="482"/>
        <end position="497"/>
    </location>
</feature>
<protein>
    <submittedName>
        <fullName evidence="4">Glycosyl hydrolase family 18</fullName>
    </submittedName>
</protein>
<dbReference type="InterPro" id="IPR052750">
    <property type="entry name" value="GH18_Chitinase"/>
</dbReference>
<dbReference type="AlphaFoldDB" id="A0A7G9R008"/>
<evidence type="ECO:0000313" key="5">
    <source>
        <dbReference type="Proteomes" id="UP000515976"/>
    </source>
</evidence>
<keyword evidence="5" id="KW-1185">Reference proteome</keyword>
<feature type="region of interest" description="Disordered" evidence="2">
    <location>
        <begin position="431"/>
        <end position="452"/>
    </location>
</feature>
<dbReference type="InterPro" id="IPR017853">
    <property type="entry name" value="GH"/>
</dbReference>
<proteinExistence type="predicted"/>
<dbReference type="PANTHER" id="PTHR42976:SF1">
    <property type="entry name" value="GH18 DOMAIN-CONTAINING PROTEIN-RELATED"/>
    <property type="match status" value="1"/>
</dbReference>
<dbReference type="CDD" id="cd12215">
    <property type="entry name" value="ChiC_BD"/>
    <property type="match status" value="2"/>
</dbReference>
<organism evidence="4 5">
    <name type="scientific">Phycicoccus endophyticus</name>
    <dbReference type="NCBI Taxonomy" id="1690220"/>
    <lineage>
        <taxon>Bacteria</taxon>
        <taxon>Bacillati</taxon>
        <taxon>Actinomycetota</taxon>
        <taxon>Actinomycetes</taxon>
        <taxon>Micrococcales</taxon>
        <taxon>Intrasporangiaceae</taxon>
        <taxon>Phycicoccus</taxon>
    </lineage>
</organism>
<evidence type="ECO:0000256" key="2">
    <source>
        <dbReference type="SAM" id="MobiDB-lite"/>
    </source>
</evidence>
<sequence length="516" mass="55702">MELVQGRRLSWPRLVLVLVLAAALVFAALRGWRWFEDVRVDVPDSRWFAGYVDVTAVPSYTFEDPADASGENAVLSFVVASGASDCTPSWGGYHTLDGAEDELDLDRRIARLQQLGGTTVVSFGGQAGTELALACTDVEELVDAYRTVVERYHLRVVDLDVEGAALSDPASVARRAEALARLQDATDVDVWLTLPVSPDGLGTGGLDLVRTTLSAGVRLSGVNAMTMDYGDSRPEGQSMGEAAVAALNSTHAQLATLYDTMGRHRTAAQLWHGMGATPMVGQNDLAGEVFTLADAERLTSFATRRGVGRLSMWSLNRDRQCSANWPDVTKVSDSCSGVEQEEGEFSAVLGKRASAARDSATRAATPTADPTASVVDDPQTSPYPVWDTDLVYLKGQRVVWRQNVYVAKWWSSGDEPDDPTVEAAASPWRLVGPVLPGETPRPSPTVPEGTYPTWGPTQVYTAGDRVQMGNTAYVALWWNQGVSPDAPSTESQPTPWRQLTAAEIRRTDHATPAHPD</sequence>
<dbReference type="Proteomes" id="UP000515976">
    <property type="component" value="Chromosome"/>
</dbReference>
<dbReference type="SMART" id="SM00495">
    <property type="entry name" value="ChtBD3"/>
    <property type="match status" value="2"/>
</dbReference>
<dbReference type="Gene3D" id="3.20.20.80">
    <property type="entry name" value="Glycosidases"/>
    <property type="match status" value="1"/>
</dbReference>
<dbReference type="Gene3D" id="2.10.10.20">
    <property type="entry name" value="Carbohydrate-binding module superfamily 5/12"/>
    <property type="match status" value="2"/>
</dbReference>
<dbReference type="InterPro" id="IPR036573">
    <property type="entry name" value="CBM_sf_5/12"/>
</dbReference>